<reference evidence="10" key="3">
    <citation type="submission" date="2015-04" db="EMBL/GenBank/DDBJ databases">
        <title>Physiological reanalysis, assessment of diazotrophy, and genome sequences of multiple isolates of Streptomyces thermoautotrophicus.</title>
        <authorList>
            <person name="MacKellar D.C."/>
            <person name="Lieber L."/>
            <person name="Norman J."/>
            <person name="Bolger A."/>
            <person name="Tobin C."/>
            <person name="Murray J.W."/>
            <person name="Woodward J."/>
            <person name="Friesen M."/>
            <person name="Prell J."/>
        </authorList>
    </citation>
    <scope>NUCLEOTIDE SEQUENCE [LARGE SCALE GENOMIC DNA]</scope>
    <source>
        <strain evidence="10">H1</strain>
    </source>
</reference>
<dbReference type="EMBL" id="JYIJ01000018">
    <property type="protein sequence ID" value="KWX00294.1"/>
    <property type="molecule type" value="Genomic_DNA"/>
</dbReference>
<feature type="transmembrane region" description="Helical" evidence="7">
    <location>
        <begin position="125"/>
        <end position="142"/>
    </location>
</feature>
<dbReference type="PATRIC" id="fig|1469144.10.peg.2887"/>
<evidence type="ECO:0000256" key="7">
    <source>
        <dbReference type="SAM" id="Phobius"/>
    </source>
</evidence>
<evidence type="ECO:0000313" key="11">
    <source>
        <dbReference type="EMBL" id="KWX10436.1"/>
    </source>
</evidence>
<evidence type="ECO:0000313" key="12">
    <source>
        <dbReference type="Proteomes" id="UP000070188"/>
    </source>
</evidence>
<dbReference type="Proteomes" id="UP000070598">
    <property type="component" value="Unassembled WGS sequence"/>
</dbReference>
<dbReference type="RefSeq" id="WP_066888240.1">
    <property type="nucleotide sequence ID" value="NZ_JYIJ01000018.1"/>
</dbReference>
<feature type="transmembrane region" description="Helical" evidence="7">
    <location>
        <begin position="148"/>
        <end position="168"/>
    </location>
</feature>
<keyword evidence="4 7" id="KW-0812">Transmembrane</keyword>
<evidence type="ECO:0000313" key="14">
    <source>
        <dbReference type="Proteomes" id="UP000070659"/>
    </source>
</evidence>
<name>A0A132NK49_9ACTN</name>
<evidence type="ECO:0000313" key="13">
    <source>
        <dbReference type="Proteomes" id="UP000070598"/>
    </source>
</evidence>
<dbReference type="EMBL" id="LAXD01000001">
    <property type="protein sequence ID" value="KWX01638.1"/>
    <property type="molecule type" value="Genomic_DNA"/>
</dbReference>
<dbReference type="Proteomes" id="UP000070659">
    <property type="component" value="Unassembled WGS sequence"/>
</dbReference>
<gene>
    <name evidence="10" type="ORF">LI90_2670</name>
    <name evidence="9" type="ORF">TH66_15750</name>
    <name evidence="11" type="ORF">TR74_03630</name>
</gene>
<feature type="transmembrane region" description="Helical" evidence="7">
    <location>
        <begin position="98"/>
        <end position="118"/>
    </location>
</feature>
<dbReference type="AlphaFoldDB" id="A0A132NK49"/>
<dbReference type="SUPFAM" id="SSF103481">
    <property type="entry name" value="Multidrug resistance efflux transporter EmrE"/>
    <property type="match status" value="2"/>
</dbReference>
<dbReference type="PANTHER" id="PTHR42920:SF5">
    <property type="entry name" value="EAMA DOMAIN-CONTAINING PROTEIN"/>
    <property type="match status" value="1"/>
</dbReference>
<evidence type="ECO:0000256" key="5">
    <source>
        <dbReference type="ARBA" id="ARBA00022989"/>
    </source>
</evidence>
<keyword evidence="12" id="KW-1185">Reference proteome</keyword>
<evidence type="ECO:0000313" key="10">
    <source>
        <dbReference type="EMBL" id="KWX01638.1"/>
    </source>
</evidence>
<dbReference type="InterPro" id="IPR051258">
    <property type="entry name" value="Diverse_Substrate_Transporter"/>
</dbReference>
<accession>A0A132NK49</accession>
<protein>
    <submittedName>
        <fullName evidence="11">Permease</fullName>
    </submittedName>
</protein>
<reference evidence="13" key="1">
    <citation type="submission" date="2015-02" db="EMBL/GenBank/DDBJ databases">
        <title>Physiological reanalysis, assessment of diazotrophy, and genome sequences of multiple isolates of Streptomyces thermoautotrophicus.</title>
        <authorList>
            <person name="MacKellar D.C."/>
            <person name="Lieber L."/>
            <person name="Norman J."/>
            <person name="Bolger A."/>
            <person name="Tobin C."/>
            <person name="Murray J.W."/>
            <person name="Friesen M."/>
            <person name="Prell J."/>
        </authorList>
    </citation>
    <scope>NUCLEOTIDE SEQUENCE [LARGE SCALE GENOMIC DNA]</scope>
    <source>
        <strain evidence="13">UBT1</strain>
    </source>
</reference>
<evidence type="ECO:0000256" key="2">
    <source>
        <dbReference type="ARBA" id="ARBA00007362"/>
    </source>
</evidence>
<dbReference type="EMBL" id="JYIK01000479">
    <property type="protein sequence ID" value="KWX10436.1"/>
    <property type="molecule type" value="Genomic_DNA"/>
</dbReference>
<keyword evidence="6 7" id="KW-0472">Membrane</keyword>
<feature type="transmembrane region" description="Helical" evidence="7">
    <location>
        <begin position="180"/>
        <end position="201"/>
    </location>
</feature>
<evidence type="ECO:0000256" key="6">
    <source>
        <dbReference type="ARBA" id="ARBA00023136"/>
    </source>
</evidence>
<keyword evidence="5 7" id="KW-1133">Transmembrane helix</keyword>
<reference evidence="11 14" key="2">
    <citation type="submission" date="2015-02" db="EMBL/GenBank/DDBJ databases">
        <title>Physiological reanalysis, assessment of diazotrophy, and genome sequences of multiple isolates of Streptomyces thermoautotrophicus.</title>
        <authorList>
            <person name="MacKellar D.C."/>
            <person name="Lieber L."/>
            <person name="Norman J."/>
            <person name="Bolger A."/>
            <person name="Tobin C."/>
            <person name="Murray J.W."/>
            <person name="Prell J."/>
        </authorList>
    </citation>
    <scope>NUCLEOTIDE SEQUENCE [LARGE SCALE GENOMIC DNA]</scope>
    <source>
        <strain evidence="11 14">UBT1</strain>
    </source>
</reference>
<evidence type="ECO:0000259" key="8">
    <source>
        <dbReference type="Pfam" id="PF00892"/>
    </source>
</evidence>
<sequence>MTVPLTGSRGLATTLLVVVTAIWGATFPVVKDAVGRMPVLDFLALRFLLATAVMVALRPRSPARLGRTGWCHGLLLGLALGAAYVVQTYGLRYTSPSVSGFITGMFLVFTPLIAGVALRRPVDRRAWLAVGVATVGLALLSLRGSAMGIGELLTLAGAILFAVHIVGLGEWSPRYDPYPLAIVQLATVGVMCLVAAAPGGITPPPDPVAWFDLLACALLATVFAFLVQTWAQARMSATRAAVVLTMEPVFAGLFGVLLAGDRLTPRTLAGAACVLGAMYLVELGPRHGADAKVERLEA</sequence>
<feature type="transmembrane region" description="Helical" evidence="7">
    <location>
        <begin position="69"/>
        <end position="86"/>
    </location>
</feature>
<comment type="subcellular location">
    <subcellularLocation>
        <location evidence="1">Cell membrane</location>
        <topology evidence="1">Multi-pass membrane protein</topology>
    </subcellularLocation>
</comment>
<evidence type="ECO:0000256" key="4">
    <source>
        <dbReference type="ARBA" id="ARBA00022692"/>
    </source>
</evidence>
<comment type="caution">
    <text evidence="11">The sequence shown here is derived from an EMBL/GenBank/DDBJ whole genome shotgun (WGS) entry which is preliminary data.</text>
</comment>
<feature type="transmembrane region" description="Helical" evidence="7">
    <location>
        <begin position="239"/>
        <end position="260"/>
    </location>
</feature>
<proteinExistence type="inferred from homology"/>
<organism evidence="11 13">
    <name type="scientific">Carbonactinospora thermoautotrophica</name>
    <dbReference type="NCBI Taxonomy" id="1469144"/>
    <lineage>
        <taxon>Bacteria</taxon>
        <taxon>Bacillati</taxon>
        <taxon>Actinomycetota</taxon>
        <taxon>Actinomycetes</taxon>
        <taxon>Kitasatosporales</taxon>
        <taxon>Carbonactinosporaceae</taxon>
        <taxon>Carbonactinospora</taxon>
    </lineage>
</organism>
<feature type="domain" description="EamA" evidence="8">
    <location>
        <begin position="14"/>
        <end position="141"/>
    </location>
</feature>
<dbReference type="PANTHER" id="PTHR42920">
    <property type="entry name" value="OS03G0707200 PROTEIN-RELATED"/>
    <property type="match status" value="1"/>
</dbReference>
<keyword evidence="3" id="KW-1003">Cell membrane</keyword>
<evidence type="ECO:0000313" key="9">
    <source>
        <dbReference type="EMBL" id="KWX00294.1"/>
    </source>
</evidence>
<dbReference type="GO" id="GO:0005886">
    <property type="term" value="C:plasma membrane"/>
    <property type="evidence" value="ECO:0007669"/>
    <property type="project" value="UniProtKB-SubCell"/>
</dbReference>
<dbReference type="Pfam" id="PF00892">
    <property type="entry name" value="EamA"/>
    <property type="match status" value="2"/>
</dbReference>
<evidence type="ECO:0000256" key="1">
    <source>
        <dbReference type="ARBA" id="ARBA00004651"/>
    </source>
</evidence>
<dbReference type="InterPro" id="IPR037185">
    <property type="entry name" value="EmrE-like"/>
</dbReference>
<feature type="transmembrane region" description="Helical" evidence="7">
    <location>
        <begin position="207"/>
        <end position="227"/>
    </location>
</feature>
<comment type="similarity">
    <text evidence="2">Belongs to the EamA transporter family.</text>
</comment>
<dbReference type="OrthoDB" id="3182968at2"/>
<dbReference type="Proteomes" id="UP000070188">
    <property type="component" value="Unassembled WGS sequence"/>
</dbReference>
<dbReference type="STRING" id="1469144.LI90_2670"/>
<reference evidence="12" key="4">
    <citation type="submission" date="2015-04" db="EMBL/GenBank/DDBJ databases">
        <title>Physiological reanalysis, assessment of diazotrophy, and genome sequences of multiple isolates of Streptomyces thermoautotrophicus.</title>
        <authorList>
            <person name="MacKellar D.C."/>
            <person name="Lieber L."/>
            <person name="Norman J."/>
            <person name="Bolger A."/>
            <person name="Tobin C."/>
            <person name="Murray J.W."/>
            <person name="Chang R."/>
            <person name="Ford T."/>
            <person name="Nguyen P.Q."/>
            <person name="Woodward J."/>
            <person name="Permingeat H."/>
            <person name="Joshi N.S."/>
            <person name="Silver P.A."/>
            <person name="Usadel B."/>
            <person name="Rutherford A.W."/>
            <person name="Friesen M."/>
            <person name="Prell J."/>
        </authorList>
    </citation>
    <scope>NUCLEOTIDE SEQUENCE [LARGE SCALE GENOMIC DNA]</scope>
    <source>
        <strain evidence="12">H1</strain>
    </source>
</reference>
<dbReference type="Gene3D" id="1.10.3730.20">
    <property type="match status" value="1"/>
</dbReference>
<feature type="domain" description="EamA" evidence="8">
    <location>
        <begin position="149"/>
        <end position="281"/>
    </location>
</feature>
<dbReference type="InterPro" id="IPR000620">
    <property type="entry name" value="EamA_dom"/>
</dbReference>
<evidence type="ECO:0000256" key="3">
    <source>
        <dbReference type="ARBA" id="ARBA00022475"/>
    </source>
</evidence>
<feature type="transmembrane region" description="Helical" evidence="7">
    <location>
        <begin position="40"/>
        <end position="57"/>
    </location>
</feature>